<dbReference type="PANTHER" id="PTHR11365:SF10">
    <property type="entry name" value="HYDANTOINASE_OXOPROLINASE"/>
    <property type="match status" value="1"/>
</dbReference>
<dbReference type="InterPro" id="IPR008040">
    <property type="entry name" value="Hydant_A_N"/>
</dbReference>
<dbReference type="Gene3D" id="3.30.420.40">
    <property type="match status" value="1"/>
</dbReference>
<evidence type="ECO:0000259" key="1">
    <source>
        <dbReference type="Pfam" id="PF01968"/>
    </source>
</evidence>
<dbReference type="GO" id="GO:0016787">
    <property type="term" value="F:hydrolase activity"/>
    <property type="evidence" value="ECO:0007669"/>
    <property type="project" value="InterPro"/>
</dbReference>
<dbReference type="Pfam" id="PF01968">
    <property type="entry name" value="Hydantoinase_A"/>
    <property type="match status" value="1"/>
</dbReference>
<dbReference type="AlphaFoldDB" id="A0A2K8N8I9"/>
<name>A0A2K8N8I9_9BACL</name>
<dbReference type="InterPro" id="IPR043129">
    <property type="entry name" value="ATPase_NBD"/>
</dbReference>
<dbReference type="PANTHER" id="PTHR11365">
    <property type="entry name" value="5-OXOPROLINASE RELATED"/>
    <property type="match status" value="1"/>
</dbReference>
<organism evidence="3 4">
    <name type="scientific">Kyrpidia spormannii</name>
    <dbReference type="NCBI Taxonomy" id="2055160"/>
    <lineage>
        <taxon>Bacteria</taxon>
        <taxon>Bacillati</taxon>
        <taxon>Bacillota</taxon>
        <taxon>Bacilli</taxon>
        <taxon>Bacillales</taxon>
        <taxon>Alicyclobacillaceae</taxon>
        <taxon>Kyrpidia</taxon>
    </lineage>
</organism>
<protein>
    <submittedName>
        <fullName evidence="3">Hydantoinase subunit beta</fullName>
    </submittedName>
</protein>
<evidence type="ECO:0000313" key="3">
    <source>
        <dbReference type="EMBL" id="ATY85137.1"/>
    </source>
</evidence>
<proteinExistence type="predicted"/>
<gene>
    <name evidence="3" type="ORF">CVV65_09515</name>
</gene>
<feature type="domain" description="Hydantoinase A/oxoprolinase" evidence="1">
    <location>
        <begin position="197"/>
        <end position="400"/>
    </location>
</feature>
<sequence length="521" mass="54471">MPLVGYRIGIDVGGTNTDAVILDEQDRVIAQVKTATTEDVATGIETALSRVLASARIDRRQIRHAMLGTTQCTNAIVERQRLSRIAVLRIGAPATLAVEPLAGIPEDLKQAMIHYVEIVRGGHEFDGREIAPLDTEAIRAFAQSVKNRVDAAAVTSVFAPVSPDHEERAAAIFRDVLGADFPVSLSYRIGSIGLIERENATILNAALTGVARRTVQGFEAALAGQGVNALAFFGQNDGTLMSAEYAMQYPIRMIACGPTNSLRGASYLTGLENAVVVDVGGTTTDIGVIANGFPRESAVAVEIGGVRTNFRMPDLVSVGIGGGTVIHLKPGGGFSVGPESVGYRLTEKALVFGGDTLTFTDVAVGLGKVAIGDSTRTASLDKELLMAIYRDIIARIEEAVDRVKVSGDAVPVVLTGGGSALFPDVLAGASQIIRPAHFNVANAIGAAIAQVSGEIERVYSLEKTARTAAVEDAKRRAVAVAVEAGASPETCHVVDIEDVPLAYLPGNATRIKVKAAGDLVG</sequence>
<keyword evidence="4" id="KW-1185">Reference proteome</keyword>
<accession>A0A2K8N8I9</accession>
<dbReference type="KEGG" id="kyr:CVV65_09515"/>
<dbReference type="Proteomes" id="UP000231932">
    <property type="component" value="Chromosome"/>
</dbReference>
<dbReference type="InterPro" id="IPR002821">
    <property type="entry name" value="Hydantoinase_A"/>
</dbReference>
<evidence type="ECO:0000259" key="2">
    <source>
        <dbReference type="Pfam" id="PF05378"/>
    </source>
</evidence>
<dbReference type="SUPFAM" id="SSF53067">
    <property type="entry name" value="Actin-like ATPase domain"/>
    <property type="match status" value="2"/>
</dbReference>
<feature type="domain" description="Hydantoinase/oxoprolinase N-terminal" evidence="2">
    <location>
        <begin position="7"/>
        <end position="176"/>
    </location>
</feature>
<dbReference type="InterPro" id="IPR045079">
    <property type="entry name" value="Oxoprolinase-like"/>
</dbReference>
<dbReference type="EMBL" id="CP024955">
    <property type="protein sequence ID" value="ATY85137.1"/>
    <property type="molecule type" value="Genomic_DNA"/>
</dbReference>
<evidence type="ECO:0000313" key="4">
    <source>
        <dbReference type="Proteomes" id="UP000231932"/>
    </source>
</evidence>
<dbReference type="Pfam" id="PF05378">
    <property type="entry name" value="Hydant_A_N"/>
    <property type="match status" value="1"/>
</dbReference>
<dbReference type="OrthoDB" id="9768323at2"/>
<reference evidence="4" key="1">
    <citation type="submission" date="2017-11" db="EMBL/GenBank/DDBJ databases">
        <title>Complete Genome Sequence of Kyrpidia sp. Strain EA-1, a thermophilic, hydrogen-oxidizing Bacterium, isolated from the Azores.</title>
        <authorList>
            <person name="Reiner J.E."/>
            <person name="Lapp C.J."/>
            <person name="Bunk B."/>
            <person name="Gescher J."/>
        </authorList>
    </citation>
    <scope>NUCLEOTIDE SEQUENCE [LARGE SCALE GENOMIC DNA]</scope>
    <source>
        <strain evidence="4">EA-1</strain>
    </source>
</reference>